<evidence type="ECO:0000313" key="2">
    <source>
        <dbReference type="EMBL" id="ADV67482.1"/>
    </source>
</evidence>
<keyword evidence="1" id="KW-0472">Membrane</keyword>
<protein>
    <submittedName>
        <fullName evidence="2">Uncharacterized protein</fullName>
    </submittedName>
</protein>
<accession>E8U8U3</accession>
<proteinExistence type="predicted"/>
<keyword evidence="1" id="KW-0812">Transmembrane</keyword>
<evidence type="ECO:0000256" key="1">
    <source>
        <dbReference type="SAM" id="Phobius"/>
    </source>
</evidence>
<dbReference type="Proteomes" id="UP000008635">
    <property type="component" value="Chromosome"/>
</dbReference>
<reference evidence="2 3" key="1">
    <citation type="journal article" date="2011" name="Stand. Genomic Sci.">
        <title>Complete genome sequence of Deinococcus maricopensis type strain (LB-34).</title>
        <authorList>
            <person name="Pukall R."/>
            <person name="Zeytun A."/>
            <person name="Lucas S."/>
            <person name="Lapidus A."/>
            <person name="Hammon N."/>
            <person name="Deshpande S."/>
            <person name="Nolan M."/>
            <person name="Cheng J.F."/>
            <person name="Pitluck S."/>
            <person name="Liolios K."/>
            <person name="Pagani I."/>
            <person name="Mikhailova N."/>
            <person name="Ivanova N."/>
            <person name="Mavromatis K."/>
            <person name="Pati A."/>
            <person name="Tapia R."/>
            <person name="Han C."/>
            <person name="Goodwin L."/>
            <person name="Chen A."/>
            <person name="Palaniappan K."/>
            <person name="Land M."/>
            <person name="Hauser L."/>
            <person name="Chang Y.J."/>
            <person name="Jeffries C.D."/>
            <person name="Brambilla E.M."/>
            <person name="Rohde M."/>
            <person name="Goker M."/>
            <person name="Detter J.C."/>
            <person name="Woyke T."/>
            <person name="Bristow J."/>
            <person name="Eisen J.A."/>
            <person name="Markowitz V."/>
            <person name="Hugenholtz P."/>
            <person name="Kyrpides N.C."/>
            <person name="Klenk H.P."/>
        </authorList>
    </citation>
    <scope>NUCLEOTIDE SEQUENCE [LARGE SCALE GENOMIC DNA]</scope>
    <source>
        <strain evidence="3">DSM 21211 / LMG 22137 / NRRL B-23946 / LB-34</strain>
    </source>
</reference>
<sequence>MTPAPRQDPPGARATAAMLTVVLLGVLLAGLTLHLL</sequence>
<organism evidence="2 3">
    <name type="scientific">Deinococcus maricopensis (strain DSM 21211 / LMG 22137 / NRRL B-23946 / LB-34)</name>
    <dbReference type="NCBI Taxonomy" id="709986"/>
    <lineage>
        <taxon>Bacteria</taxon>
        <taxon>Thermotogati</taxon>
        <taxon>Deinococcota</taxon>
        <taxon>Deinococci</taxon>
        <taxon>Deinococcales</taxon>
        <taxon>Deinococcaceae</taxon>
        <taxon>Deinococcus</taxon>
    </lineage>
</organism>
<keyword evidence="3" id="KW-1185">Reference proteome</keyword>
<evidence type="ECO:0000313" key="3">
    <source>
        <dbReference type="Proteomes" id="UP000008635"/>
    </source>
</evidence>
<reference evidence="3" key="2">
    <citation type="submission" date="2011-01" db="EMBL/GenBank/DDBJ databases">
        <title>The complete genome of Deinococcus maricopensis DSM 21211.</title>
        <authorList>
            <consortium name="US DOE Joint Genome Institute (JGI-PGF)"/>
            <person name="Lucas S."/>
            <person name="Copeland A."/>
            <person name="Lapidus A."/>
            <person name="Goodwin L."/>
            <person name="Pitluck S."/>
            <person name="Kyrpides N."/>
            <person name="Mavromatis K."/>
            <person name="Pagani I."/>
            <person name="Ivanova N."/>
            <person name="Ovchinnikova G."/>
            <person name="Zeytun A."/>
            <person name="Detter J.C."/>
            <person name="Han C."/>
            <person name="Land M."/>
            <person name="Hauser L."/>
            <person name="Markowitz V."/>
            <person name="Cheng J.-F."/>
            <person name="Hugenholtz P."/>
            <person name="Woyke T."/>
            <person name="Wu D."/>
            <person name="Pukall R."/>
            <person name="Gehrich-Schroeter G."/>
            <person name="Brambilla E."/>
            <person name="Klenk H.-P."/>
            <person name="Eisen J.A."/>
        </authorList>
    </citation>
    <scope>NUCLEOTIDE SEQUENCE [LARGE SCALE GENOMIC DNA]</scope>
    <source>
        <strain evidence="3">DSM 21211 / LMG 22137 / NRRL B-23946 / LB-34</strain>
    </source>
</reference>
<dbReference type="AlphaFoldDB" id="E8U8U3"/>
<keyword evidence="1" id="KW-1133">Transmembrane helix</keyword>
<name>E8U8U3_DEIML</name>
<gene>
    <name evidence="2" type="ordered locus">Deima_1834</name>
</gene>
<dbReference type="STRING" id="709986.Deima_1834"/>
<dbReference type="HOGENOM" id="CLU_3355761_0_0_0"/>
<dbReference type="EMBL" id="CP002454">
    <property type="protein sequence ID" value="ADV67482.1"/>
    <property type="molecule type" value="Genomic_DNA"/>
</dbReference>
<dbReference type="KEGG" id="dmr:Deima_1834"/>
<feature type="transmembrane region" description="Helical" evidence="1">
    <location>
        <begin position="12"/>
        <end position="33"/>
    </location>
</feature>